<feature type="transmembrane region" description="Helical" evidence="7">
    <location>
        <begin position="34"/>
        <end position="52"/>
    </location>
</feature>
<evidence type="ECO:0000313" key="11">
    <source>
        <dbReference type="Proteomes" id="UP001336020"/>
    </source>
</evidence>
<keyword evidence="4 10" id="KW-0067">ATP-binding</keyword>
<dbReference type="InterPro" id="IPR003439">
    <property type="entry name" value="ABC_transporter-like_ATP-bd"/>
</dbReference>
<evidence type="ECO:0000256" key="7">
    <source>
        <dbReference type="SAM" id="Phobius"/>
    </source>
</evidence>
<dbReference type="SMART" id="SM00382">
    <property type="entry name" value="AAA"/>
    <property type="match status" value="1"/>
</dbReference>
<dbReference type="Pfam" id="PF00005">
    <property type="entry name" value="ABC_tran"/>
    <property type="match status" value="1"/>
</dbReference>
<evidence type="ECO:0000256" key="3">
    <source>
        <dbReference type="ARBA" id="ARBA00022741"/>
    </source>
</evidence>
<keyword evidence="3" id="KW-0547">Nucleotide-binding</keyword>
<feature type="transmembrane region" description="Helical" evidence="7">
    <location>
        <begin position="72"/>
        <end position="101"/>
    </location>
</feature>
<evidence type="ECO:0000256" key="5">
    <source>
        <dbReference type="ARBA" id="ARBA00022989"/>
    </source>
</evidence>
<dbReference type="PANTHER" id="PTHR43394:SF1">
    <property type="entry name" value="ATP-BINDING CASSETTE SUB-FAMILY B MEMBER 10, MITOCHONDRIAL"/>
    <property type="match status" value="1"/>
</dbReference>
<proteinExistence type="predicted"/>
<dbReference type="GO" id="GO:0005524">
    <property type="term" value="F:ATP binding"/>
    <property type="evidence" value="ECO:0007669"/>
    <property type="project" value="UniProtKB-KW"/>
</dbReference>
<reference evidence="10 11" key="1">
    <citation type="submission" date="2023-07" db="EMBL/GenBank/DDBJ databases">
        <authorList>
            <person name="Girao M."/>
            <person name="Carvalho M.F."/>
        </authorList>
    </citation>
    <scope>NUCLEOTIDE SEQUENCE [LARGE SCALE GENOMIC DNA]</scope>
    <source>
        <strain evidence="10 11">YIM65754</strain>
    </source>
</reference>
<dbReference type="Proteomes" id="UP001336020">
    <property type="component" value="Unassembled WGS sequence"/>
</dbReference>
<dbReference type="PROSITE" id="PS50929">
    <property type="entry name" value="ABC_TM1F"/>
    <property type="match status" value="1"/>
</dbReference>
<feature type="transmembrane region" description="Helical" evidence="7">
    <location>
        <begin position="175"/>
        <end position="194"/>
    </location>
</feature>
<dbReference type="SUPFAM" id="SSF90123">
    <property type="entry name" value="ABC transporter transmembrane region"/>
    <property type="match status" value="1"/>
</dbReference>
<name>A0ABU7LDZ4_9NOCA</name>
<dbReference type="PANTHER" id="PTHR43394">
    <property type="entry name" value="ATP-DEPENDENT PERMEASE MDL1, MITOCHONDRIAL"/>
    <property type="match status" value="1"/>
</dbReference>
<feature type="transmembrane region" description="Helical" evidence="7">
    <location>
        <begin position="259"/>
        <end position="280"/>
    </location>
</feature>
<evidence type="ECO:0000256" key="4">
    <source>
        <dbReference type="ARBA" id="ARBA00022840"/>
    </source>
</evidence>
<dbReference type="EMBL" id="JAUTXY010000009">
    <property type="protein sequence ID" value="MEE2059776.1"/>
    <property type="molecule type" value="Genomic_DNA"/>
</dbReference>
<gene>
    <name evidence="10" type="ORF">Q7514_19845</name>
</gene>
<evidence type="ECO:0000256" key="1">
    <source>
        <dbReference type="ARBA" id="ARBA00004651"/>
    </source>
</evidence>
<dbReference type="InterPro" id="IPR027417">
    <property type="entry name" value="P-loop_NTPase"/>
</dbReference>
<sequence>MTTTSVRAGERFRTADARGTVRVARSAFAGKGRVAFGVFVVLVIGAAAGLVTPWAMGRSVDVVLEGGDLTDIAWLAGAMVVGVIVFAVLSGLGLMLTSQLFETGLARLRERMLAAAMRLPLARIESAGSGDLVSRATDDVAQVSSAIREAAPAISGALFTVVLTMLGLAVLDWRFLIVLIVVLPVHYLGARMYTRDAPPIYQQSRVAMGERAHHVLGGIRGLPTVHAFDLGPALAGPIDEHSWWVARWELRARIVVNRLFGRVNLAEFLGMASILFVGFLLVDSDAITVGVTTTAMLFFLRLFGPLGQLLMVMDSLQSGLASLSRIAGLIEECEEYEDADREHTDAPEPVGRVLVARDVHFGYDTGPEIVHGVDLKIGDGEHVALVGASGAGKTTFAAVLAGVHPASSGTVTFGGVPIGELGDERRTREIALVTQEVHVFSGSVRNDLRMAAPDASDGELVGVLERVGAHGWVSRLPSGLDTEVGSGGHVLTPMQEQQLALARLILLDPALVILDEATADAGSAGADELEASAEEALRGRSALIVAHRLSQAARADRIVLMDDGRIVEQGSHDELVGRGGRYARLWAAWSVGRSGE</sequence>
<dbReference type="SUPFAM" id="SSF52540">
    <property type="entry name" value="P-loop containing nucleoside triphosphate hydrolases"/>
    <property type="match status" value="1"/>
</dbReference>
<dbReference type="PROSITE" id="PS50893">
    <property type="entry name" value="ABC_TRANSPORTER_2"/>
    <property type="match status" value="1"/>
</dbReference>
<keyword evidence="2 7" id="KW-0812">Transmembrane</keyword>
<dbReference type="Gene3D" id="3.40.50.300">
    <property type="entry name" value="P-loop containing nucleotide triphosphate hydrolases"/>
    <property type="match status" value="1"/>
</dbReference>
<dbReference type="InterPro" id="IPR011527">
    <property type="entry name" value="ABC1_TM_dom"/>
</dbReference>
<feature type="domain" description="ABC transmembrane type-1" evidence="9">
    <location>
        <begin position="36"/>
        <end position="318"/>
    </location>
</feature>
<feature type="transmembrane region" description="Helical" evidence="7">
    <location>
        <begin position="286"/>
        <end position="303"/>
    </location>
</feature>
<keyword evidence="11" id="KW-1185">Reference proteome</keyword>
<evidence type="ECO:0000256" key="2">
    <source>
        <dbReference type="ARBA" id="ARBA00022692"/>
    </source>
</evidence>
<evidence type="ECO:0000313" key="10">
    <source>
        <dbReference type="EMBL" id="MEE2059776.1"/>
    </source>
</evidence>
<comment type="subcellular location">
    <subcellularLocation>
        <location evidence="1">Cell membrane</location>
        <topology evidence="1">Multi-pass membrane protein</topology>
    </subcellularLocation>
</comment>
<comment type="caution">
    <text evidence="10">The sequence shown here is derived from an EMBL/GenBank/DDBJ whole genome shotgun (WGS) entry which is preliminary data.</text>
</comment>
<feature type="domain" description="ABC transporter" evidence="8">
    <location>
        <begin position="354"/>
        <end position="588"/>
    </location>
</feature>
<dbReference type="Pfam" id="PF00664">
    <property type="entry name" value="ABC_membrane"/>
    <property type="match status" value="1"/>
</dbReference>
<feature type="transmembrane region" description="Helical" evidence="7">
    <location>
        <begin position="150"/>
        <end position="169"/>
    </location>
</feature>
<protein>
    <submittedName>
        <fullName evidence="10">ABC transporter ATP-binding protein</fullName>
    </submittedName>
</protein>
<organism evidence="10 11">
    <name type="scientific">Rhodococcus artemisiae</name>
    <dbReference type="NCBI Taxonomy" id="714159"/>
    <lineage>
        <taxon>Bacteria</taxon>
        <taxon>Bacillati</taxon>
        <taxon>Actinomycetota</taxon>
        <taxon>Actinomycetes</taxon>
        <taxon>Mycobacteriales</taxon>
        <taxon>Nocardiaceae</taxon>
        <taxon>Rhodococcus</taxon>
    </lineage>
</organism>
<dbReference type="RefSeq" id="WP_330134983.1">
    <property type="nucleotide sequence ID" value="NZ_JAUTXY010000009.1"/>
</dbReference>
<keyword evidence="6 7" id="KW-0472">Membrane</keyword>
<dbReference type="InterPro" id="IPR039421">
    <property type="entry name" value="Type_1_exporter"/>
</dbReference>
<dbReference type="Gene3D" id="1.20.1560.10">
    <property type="entry name" value="ABC transporter type 1, transmembrane domain"/>
    <property type="match status" value="1"/>
</dbReference>
<keyword evidence="5 7" id="KW-1133">Transmembrane helix</keyword>
<accession>A0ABU7LDZ4</accession>
<dbReference type="CDD" id="cd07346">
    <property type="entry name" value="ABC_6TM_exporters"/>
    <property type="match status" value="1"/>
</dbReference>
<evidence type="ECO:0000259" key="8">
    <source>
        <dbReference type="PROSITE" id="PS50893"/>
    </source>
</evidence>
<dbReference type="InterPro" id="IPR003593">
    <property type="entry name" value="AAA+_ATPase"/>
</dbReference>
<evidence type="ECO:0000256" key="6">
    <source>
        <dbReference type="ARBA" id="ARBA00023136"/>
    </source>
</evidence>
<dbReference type="InterPro" id="IPR036640">
    <property type="entry name" value="ABC1_TM_sf"/>
</dbReference>
<evidence type="ECO:0000259" key="9">
    <source>
        <dbReference type="PROSITE" id="PS50929"/>
    </source>
</evidence>